<accession>A0ABP7NJH7</accession>
<keyword evidence="2" id="KW-1185">Reference proteome</keyword>
<dbReference type="RefSeq" id="WP_344802336.1">
    <property type="nucleotide sequence ID" value="NZ_BAABBO010000001.1"/>
</dbReference>
<comment type="caution">
    <text evidence="1">The sequence shown here is derived from an EMBL/GenBank/DDBJ whole genome shotgun (WGS) entry which is preliminary data.</text>
</comment>
<name>A0ABP7NJH7_9GAMM</name>
<dbReference type="Proteomes" id="UP001501337">
    <property type="component" value="Unassembled WGS sequence"/>
</dbReference>
<evidence type="ECO:0000313" key="1">
    <source>
        <dbReference type="EMBL" id="GAA3946275.1"/>
    </source>
</evidence>
<reference evidence="2" key="1">
    <citation type="journal article" date="2019" name="Int. J. Syst. Evol. Microbiol.">
        <title>The Global Catalogue of Microorganisms (GCM) 10K type strain sequencing project: providing services to taxonomists for standard genome sequencing and annotation.</title>
        <authorList>
            <consortium name="The Broad Institute Genomics Platform"/>
            <consortium name="The Broad Institute Genome Sequencing Center for Infectious Disease"/>
            <person name="Wu L."/>
            <person name="Ma J."/>
        </authorList>
    </citation>
    <scope>NUCLEOTIDE SEQUENCE [LARGE SCALE GENOMIC DNA]</scope>
    <source>
        <strain evidence="2">JCM 17555</strain>
    </source>
</reference>
<sequence length="110" mass="12407">MAQVPFEVLRPNGIGNCFRMLIRRRVDVVLTSESVGLHEMKSMDDSGALAIKMEVVPDIADEVTLHLLAPKSDPTSLALIREFNAGLKLYESRGLRQKLYERRLRGLSVR</sequence>
<dbReference type="SUPFAM" id="SSF53850">
    <property type="entry name" value="Periplasmic binding protein-like II"/>
    <property type="match status" value="1"/>
</dbReference>
<proteinExistence type="predicted"/>
<evidence type="ECO:0000313" key="2">
    <source>
        <dbReference type="Proteomes" id="UP001501337"/>
    </source>
</evidence>
<protein>
    <recommendedName>
        <fullName evidence="3">LysR substrate binding domain-containing protein</fullName>
    </recommendedName>
</protein>
<organism evidence="1 2">
    <name type="scientific">Allohahella marinimesophila</name>
    <dbReference type="NCBI Taxonomy" id="1054972"/>
    <lineage>
        <taxon>Bacteria</taxon>
        <taxon>Pseudomonadati</taxon>
        <taxon>Pseudomonadota</taxon>
        <taxon>Gammaproteobacteria</taxon>
        <taxon>Oceanospirillales</taxon>
        <taxon>Hahellaceae</taxon>
        <taxon>Allohahella</taxon>
    </lineage>
</organism>
<gene>
    <name evidence="1" type="ORF">GCM10022278_01810</name>
</gene>
<dbReference type="EMBL" id="BAABBO010000001">
    <property type="protein sequence ID" value="GAA3946275.1"/>
    <property type="molecule type" value="Genomic_DNA"/>
</dbReference>
<evidence type="ECO:0008006" key="3">
    <source>
        <dbReference type="Google" id="ProtNLM"/>
    </source>
</evidence>